<evidence type="ECO:0000313" key="3">
    <source>
        <dbReference type="Proteomes" id="UP000596063"/>
    </source>
</evidence>
<name>A0A7T4QXY6_9GAMM</name>
<dbReference type="EMBL" id="CP066167">
    <property type="protein sequence ID" value="QQD16756.1"/>
    <property type="molecule type" value="Genomic_DNA"/>
</dbReference>
<evidence type="ECO:0000313" key="2">
    <source>
        <dbReference type="EMBL" id="QQD16756.1"/>
    </source>
</evidence>
<sequence>MDIQRPTKHPALIAVLALLLAVLSCGALAGQSKASEGVVTDLYGALDVHYQIDDDDGDDPGGCPIVALQPVALAGDDPLTALAANPCNPFLPDLRNRSPPATPL</sequence>
<dbReference type="AlphaFoldDB" id="A0A7T4QXY6"/>
<feature type="chain" id="PRO_5032632913" evidence="1">
    <location>
        <begin position="30"/>
        <end position="104"/>
    </location>
</feature>
<protein>
    <submittedName>
        <fullName evidence="2">Uncharacterized protein</fullName>
    </submittedName>
</protein>
<keyword evidence="1" id="KW-0732">Signal</keyword>
<feature type="signal peptide" evidence="1">
    <location>
        <begin position="1"/>
        <end position="29"/>
    </location>
</feature>
<gene>
    <name evidence="2" type="ORF">I6N98_10145</name>
</gene>
<dbReference type="Proteomes" id="UP000596063">
    <property type="component" value="Chromosome"/>
</dbReference>
<reference evidence="2 3" key="1">
    <citation type="submission" date="2020-12" db="EMBL/GenBank/DDBJ databases">
        <authorList>
            <person name="Shan Y."/>
        </authorList>
    </citation>
    <scope>NUCLEOTIDE SEQUENCE [LARGE SCALE GENOMIC DNA]</scope>
    <source>
        <strain evidence="3">csc3.9</strain>
    </source>
</reference>
<proteinExistence type="predicted"/>
<accession>A0A7T4QXY6</accession>
<evidence type="ECO:0000256" key="1">
    <source>
        <dbReference type="SAM" id="SignalP"/>
    </source>
</evidence>
<dbReference type="RefSeq" id="WP_198568257.1">
    <property type="nucleotide sequence ID" value="NZ_CP066167.1"/>
</dbReference>
<dbReference type="PROSITE" id="PS51257">
    <property type="entry name" value="PROKAR_LIPOPROTEIN"/>
    <property type="match status" value="1"/>
</dbReference>
<organism evidence="2 3">
    <name type="scientific">Spongiibacter nanhainus</name>
    <dbReference type="NCBI Taxonomy" id="2794344"/>
    <lineage>
        <taxon>Bacteria</taxon>
        <taxon>Pseudomonadati</taxon>
        <taxon>Pseudomonadota</taxon>
        <taxon>Gammaproteobacteria</taxon>
        <taxon>Cellvibrionales</taxon>
        <taxon>Spongiibacteraceae</taxon>
        <taxon>Spongiibacter</taxon>
    </lineage>
</organism>
<keyword evidence="3" id="KW-1185">Reference proteome</keyword>
<dbReference type="KEGG" id="snan:I6N98_10145"/>